<dbReference type="Proteomes" id="UP001205601">
    <property type="component" value="Unassembled WGS sequence"/>
</dbReference>
<organism evidence="4 5">
    <name type="scientific">Albidovulum sediminis</name>
    <dbReference type="NCBI Taxonomy" id="3066345"/>
    <lineage>
        <taxon>Bacteria</taxon>
        <taxon>Pseudomonadati</taxon>
        <taxon>Pseudomonadota</taxon>
        <taxon>Alphaproteobacteria</taxon>
        <taxon>Rhodobacterales</taxon>
        <taxon>Paracoccaceae</taxon>
        <taxon>Albidovulum</taxon>
    </lineage>
</organism>
<evidence type="ECO:0000313" key="4">
    <source>
        <dbReference type="EMBL" id="MCT8328825.1"/>
    </source>
</evidence>
<dbReference type="InterPro" id="IPR040190">
    <property type="entry name" value="MURQ/GCKR"/>
</dbReference>
<dbReference type="RefSeq" id="WP_261494244.1">
    <property type="nucleotide sequence ID" value="NZ_JAOCQF010000001.1"/>
</dbReference>
<gene>
    <name evidence="4" type="ORF">N5I32_04765</name>
</gene>
<dbReference type="Gene3D" id="1.10.8.1080">
    <property type="match status" value="1"/>
</dbReference>
<dbReference type="InterPro" id="IPR046348">
    <property type="entry name" value="SIS_dom_sf"/>
</dbReference>
<dbReference type="InterPro" id="IPR005488">
    <property type="entry name" value="Etherase_MurQ"/>
</dbReference>
<feature type="domain" description="SIS" evidence="3">
    <location>
        <begin position="53"/>
        <end position="214"/>
    </location>
</feature>
<dbReference type="PANTHER" id="PTHR10088">
    <property type="entry name" value="GLUCOKINASE REGULATORY PROTEIN"/>
    <property type="match status" value="1"/>
</dbReference>
<keyword evidence="2" id="KW-0119">Carbohydrate metabolism</keyword>
<keyword evidence="5" id="KW-1185">Reference proteome</keyword>
<evidence type="ECO:0000313" key="5">
    <source>
        <dbReference type="Proteomes" id="UP001205601"/>
    </source>
</evidence>
<dbReference type="SUPFAM" id="SSF53697">
    <property type="entry name" value="SIS domain"/>
    <property type="match status" value="1"/>
</dbReference>
<protein>
    <submittedName>
        <fullName evidence="4">N-acetylmuramic acid 6-phosphate etherase</fullName>
    </submittedName>
</protein>
<accession>A0ABT2NIS3</accession>
<dbReference type="InterPro" id="IPR001347">
    <property type="entry name" value="SIS_dom"/>
</dbReference>
<dbReference type="PANTHER" id="PTHR10088:SF4">
    <property type="entry name" value="GLUCOKINASE REGULATORY PROTEIN"/>
    <property type="match status" value="1"/>
</dbReference>
<dbReference type="NCBIfam" id="NF003915">
    <property type="entry name" value="PRK05441.1"/>
    <property type="match status" value="1"/>
</dbReference>
<sequence length="311" mass="30941">MALPRTESLHPDAGGIDALPGAEVLRRLLGGQQAALAAVEPAIPALEAAADLMAAGLRAGGRLVYAGAGSSALMAMADGLELPGTYGVDPGRIVILMAGGMPRDGRMAGDTEDDTAEALAAAGTIRAGDVVIAVAASGATPYPMVIAREARARGASVIAIANNPGAPLFALADVAVCLPTPPEVIAGSTRMGAGTAQKAALNLASTLMGIRLGQVHDGMMVGLVADNAKLRGRARGMVERIAGCDGAAAGAALAAAGGAVKPAVLIARGLSPDAARELLDSCDGYLRAALARINDPGRNARPDQTNHGSER</sequence>
<dbReference type="PROSITE" id="PS51464">
    <property type="entry name" value="SIS"/>
    <property type="match status" value="1"/>
</dbReference>
<proteinExistence type="predicted"/>
<evidence type="ECO:0000256" key="1">
    <source>
        <dbReference type="ARBA" id="ARBA00023239"/>
    </source>
</evidence>
<evidence type="ECO:0000256" key="2">
    <source>
        <dbReference type="ARBA" id="ARBA00023277"/>
    </source>
</evidence>
<evidence type="ECO:0000259" key="3">
    <source>
        <dbReference type="PROSITE" id="PS51464"/>
    </source>
</evidence>
<dbReference type="Pfam" id="PF13580">
    <property type="entry name" value="SIS_2"/>
    <property type="match status" value="1"/>
</dbReference>
<comment type="caution">
    <text evidence="4">The sequence shown here is derived from an EMBL/GenBank/DDBJ whole genome shotgun (WGS) entry which is preliminary data.</text>
</comment>
<reference evidence="5" key="1">
    <citation type="submission" date="2023-07" db="EMBL/GenBank/DDBJ databases">
        <title>Defluviimonas sediminis sp. nov., isolated from mangrove sediment.</title>
        <authorList>
            <person name="Liu L."/>
            <person name="Li J."/>
            <person name="Huang Y."/>
            <person name="Pan J."/>
            <person name="Li M."/>
        </authorList>
    </citation>
    <scope>NUCLEOTIDE SEQUENCE [LARGE SCALE GENOMIC DNA]</scope>
    <source>
        <strain evidence="5">FT324</strain>
    </source>
</reference>
<name>A0ABT2NIS3_9RHOB</name>
<keyword evidence="1" id="KW-0456">Lyase</keyword>
<dbReference type="EMBL" id="JAOCQF010000001">
    <property type="protein sequence ID" value="MCT8328825.1"/>
    <property type="molecule type" value="Genomic_DNA"/>
</dbReference>
<dbReference type="CDD" id="cd05007">
    <property type="entry name" value="SIS_Etherase"/>
    <property type="match status" value="1"/>
</dbReference>
<dbReference type="Gene3D" id="3.40.50.10490">
    <property type="entry name" value="Glucose-6-phosphate isomerase like protein, domain 1"/>
    <property type="match status" value="1"/>
</dbReference>